<protein>
    <recommendedName>
        <fullName evidence="13">Pyruvate formate-lyase-activating enzyme</fullName>
        <ecNumber evidence="13">1.97.1.4</ecNumber>
    </recommendedName>
</protein>
<evidence type="ECO:0000256" key="12">
    <source>
        <dbReference type="ARBA" id="ARBA00047533"/>
    </source>
</evidence>
<evidence type="ECO:0000256" key="7">
    <source>
        <dbReference type="ARBA" id="ARBA00022691"/>
    </source>
</evidence>
<keyword evidence="5 13" id="KW-0963">Cytoplasm</keyword>
<evidence type="ECO:0000256" key="3">
    <source>
        <dbReference type="ARBA" id="ARBA00009777"/>
    </source>
</evidence>
<keyword evidence="8 13" id="KW-0479">Metal-binding</keyword>
<organism evidence="15 16">
    <name type="scientific">Motilimonas pumila</name>
    <dbReference type="NCBI Taxonomy" id="2303987"/>
    <lineage>
        <taxon>Bacteria</taxon>
        <taxon>Pseudomonadati</taxon>
        <taxon>Pseudomonadota</taxon>
        <taxon>Gammaproteobacteria</taxon>
        <taxon>Alteromonadales</taxon>
        <taxon>Alteromonadales genera incertae sedis</taxon>
        <taxon>Motilimonas</taxon>
    </lineage>
</organism>
<dbReference type="InterPro" id="IPR058240">
    <property type="entry name" value="rSAM_sf"/>
</dbReference>
<dbReference type="SFLD" id="SFLDF00278">
    <property type="entry name" value="pyruvate_formate-lyase_activas"/>
    <property type="match status" value="1"/>
</dbReference>
<evidence type="ECO:0000256" key="10">
    <source>
        <dbReference type="ARBA" id="ARBA00023004"/>
    </source>
</evidence>
<comment type="subcellular location">
    <subcellularLocation>
        <location evidence="2 13">Cytoplasm</location>
    </subcellularLocation>
</comment>
<keyword evidence="15" id="KW-0670">Pyruvate</keyword>
<dbReference type="Proteomes" id="UP000283255">
    <property type="component" value="Unassembled WGS sequence"/>
</dbReference>
<dbReference type="PANTHER" id="PTHR30352:SF5">
    <property type="entry name" value="PYRUVATE FORMATE-LYASE 1-ACTIVATING ENZYME"/>
    <property type="match status" value="1"/>
</dbReference>
<dbReference type="InterPro" id="IPR013785">
    <property type="entry name" value="Aldolase_TIM"/>
</dbReference>
<evidence type="ECO:0000256" key="4">
    <source>
        <dbReference type="ARBA" id="ARBA00022485"/>
    </source>
</evidence>
<dbReference type="PROSITE" id="PS01087">
    <property type="entry name" value="RADICAL_ACTIVATING"/>
    <property type="match status" value="1"/>
</dbReference>
<dbReference type="RefSeq" id="WP_119910396.1">
    <property type="nucleotide sequence ID" value="NZ_QZCH01000009.1"/>
</dbReference>
<proteinExistence type="inferred from homology"/>
<keyword evidence="15" id="KW-0456">Lyase</keyword>
<evidence type="ECO:0000256" key="6">
    <source>
        <dbReference type="ARBA" id="ARBA00022526"/>
    </source>
</evidence>
<comment type="catalytic activity">
    <reaction evidence="12 13">
        <text>glycyl-[formate C-acetyltransferase] + reduced [flavodoxin] + S-adenosyl-L-methionine = glycin-2-yl radical-[formate C-acetyltransferase] + semiquinone [flavodoxin] + 5'-deoxyadenosine + L-methionine + H(+)</text>
        <dbReference type="Rhea" id="RHEA:19225"/>
        <dbReference type="Rhea" id="RHEA-COMP:10622"/>
        <dbReference type="Rhea" id="RHEA-COMP:12190"/>
        <dbReference type="Rhea" id="RHEA-COMP:12191"/>
        <dbReference type="Rhea" id="RHEA-COMP:14480"/>
        <dbReference type="ChEBI" id="CHEBI:15378"/>
        <dbReference type="ChEBI" id="CHEBI:17319"/>
        <dbReference type="ChEBI" id="CHEBI:29947"/>
        <dbReference type="ChEBI" id="CHEBI:32722"/>
        <dbReference type="ChEBI" id="CHEBI:57618"/>
        <dbReference type="ChEBI" id="CHEBI:57844"/>
        <dbReference type="ChEBI" id="CHEBI:59789"/>
        <dbReference type="ChEBI" id="CHEBI:140311"/>
        <dbReference type="EC" id="1.97.1.4"/>
    </reaction>
</comment>
<dbReference type="InterPro" id="IPR007197">
    <property type="entry name" value="rSAM"/>
</dbReference>
<dbReference type="InterPro" id="IPR040074">
    <property type="entry name" value="BssD/PflA/YjjW"/>
</dbReference>
<dbReference type="NCBIfam" id="TIGR02493">
    <property type="entry name" value="PFLA"/>
    <property type="match status" value="1"/>
</dbReference>
<dbReference type="InterPro" id="IPR001989">
    <property type="entry name" value="Radical_activat_CS"/>
</dbReference>
<reference evidence="15 16" key="2">
    <citation type="submission" date="2019-01" db="EMBL/GenBank/DDBJ databases">
        <title>Motilimonas pumilus sp. nov., isolated from the gut of sea cucumber (Apostichopus japonicus).</title>
        <authorList>
            <person name="Wang F.-Q."/>
            <person name="Ren L.-H."/>
            <person name="Lin Y.-W."/>
            <person name="Sun G.-H."/>
            <person name="Du Z.-J."/>
            <person name="Zhao J.-X."/>
            <person name="Liu X.-J."/>
            <person name="Liu L.-J."/>
        </authorList>
    </citation>
    <scope>NUCLEOTIDE SEQUENCE [LARGE SCALE GENOMIC DNA]</scope>
    <source>
        <strain evidence="15 16">PLHSC7-2</strain>
    </source>
</reference>
<keyword evidence="6" id="KW-0119">Carbohydrate metabolism</keyword>
<evidence type="ECO:0000256" key="9">
    <source>
        <dbReference type="ARBA" id="ARBA00023002"/>
    </source>
</evidence>
<dbReference type="InterPro" id="IPR012839">
    <property type="entry name" value="Organic_radical_activase"/>
</dbReference>
<dbReference type="InterPro" id="IPR034465">
    <property type="entry name" value="Pyruvate_for-lyase_activase"/>
</dbReference>
<dbReference type="InterPro" id="IPR012838">
    <property type="entry name" value="PFL1_activating"/>
</dbReference>
<evidence type="ECO:0000313" key="16">
    <source>
        <dbReference type="Proteomes" id="UP000283255"/>
    </source>
</evidence>
<gene>
    <name evidence="15" type="ORF">D1Z90_08880</name>
</gene>
<dbReference type="Pfam" id="PF04055">
    <property type="entry name" value="Radical_SAM"/>
    <property type="match status" value="1"/>
</dbReference>
<keyword evidence="4 13" id="KW-0004">4Fe-4S</keyword>
<dbReference type="GO" id="GO:0016829">
    <property type="term" value="F:lyase activity"/>
    <property type="evidence" value="ECO:0007669"/>
    <property type="project" value="UniProtKB-KW"/>
</dbReference>
<dbReference type="EC" id="1.97.1.4" evidence="13"/>
<dbReference type="InterPro" id="IPR034457">
    <property type="entry name" value="Organic_radical-activating"/>
</dbReference>
<evidence type="ECO:0000313" key="15">
    <source>
        <dbReference type="EMBL" id="RJG48170.1"/>
    </source>
</evidence>
<keyword evidence="9 13" id="KW-0560">Oxidoreductase</keyword>
<evidence type="ECO:0000256" key="13">
    <source>
        <dbReference type="RuleBase" id="RU362053"/>
    </source>
</evidence>
<dbReference type="Gene3D" id="3.20.20.70">
    <property type="entry name" value="Aldolase class I"/>
    <property type="match status" value="1"/>
</dbReference>
<keyword evidence="10 13" id="KW-0408">Iron</keyword>
<keyword evidence="6" id="KW-0313">Glucose metabolism</keyword>
<dbReference type="NCBIfam" id="NF008356">
    <property type="entry name" value="PRK11145.1"/>
    <property type="match status" value="1"/>
</dbReference>
<evidence type="ECO:0000259" key="14">
    <source>
        <dbReference type="PROSITE" id="PS51918"/>
    </source>
</evidence>
<dbReference type="SFLD" id="SFLDG01118">
    <property type="entry name" value="activating_enzymes__group_2"/>
    <property type="match status" value="1"/>
</dbReference>
<dbReference type="SFLD" id="SFLDS00029">
    <property type="entry name" value="Radical_SAM"/>
    <property type="match status" value="1"/>
</dbReference>
<comment type="cofactor">
    <cofactor evidence="13">
        <name>[4Fe-4S] cluster</name>
        <dbReference type="ChEBI" id="CHEBI:49883"/>
    </cofactor>
    <text evidence="13">Binds 1 [4Fe-4S] cluster. The cluster is coordinated with 3 cysteines and an exchangeable S-adenosyl-L-methionine.</text>
</comment>
<dbReference type="GO" id="GO:0051539">
    <property type="term" value="F:4 iron, 4 sulfur cluster binding"/>
    <property type="evidence" value="ECO:0007669"/>
    <property type="project" value="UniProtKB-UniRule"/>
</dbReference>
<dbReference type="AlphaFoldDB" id="A0A418YFL6"/>
<dbReference type="CDD" id="cd01335">
    <property type="entry name" value="Radical_SAM"/>
    <property type="match status" value="1"/>
</dbReference>
<dbReference type="SFLD" id="SFLDG01066">
    <property type="entry name" value="organic_radical-activating_enz"/>
    <property type="match status" value="1"/>
</dbReference>
<evidence type="ECO:0000256" key="11">
    <source>
        <dbReference type="ARBA" id="ARBA00023014"/>
    </source>
</evidence>
<keyword evidence="16" id="KW-1185">Reference proteome</keyword>
<keyword evidence="7 13" id="KW-0949">S-adenosyl-L-methionine</keyword>
<evidence type="ECO:0000256" key="8">
    <source>
        <dbReference type="ARBA" id="ARBA00022723"/>
    </source>
</evidence>
<dbReference type="GO" id="GO:0006006">
    <property type="term" value="P:glucose metabolic process"/>
    <property type="evidence" value="ECO:0007669"/>
    <property type="project" value="UniProtKB-KW"/>
</dbReference>
<dbReference type="PROSITE" id="PS51918">
    <property type="entry name" value="RADICAL_SAM"/>
    <property type="match status" value="1"/>
</dbReference>
<reference evidence="15 16" key="1">
    <citation type="submission" date="2018-09" db="EMBL/GenBank/DDBJ databases">
        <authorList>
            <person name="Wang F."/>
        </authorList>
    </citation>
    <scope>NUCLEOTIDE SEQUENCE [LARGE SCALE GENOMIC DNA]</scope>
    <source>
        <strain evidence="15 16">PLHSC7-2</strain>
    </source>
</reference>
<comment type="function">
    <text evidence="1">Activation of pyruvate formate-lyase 1 under anaerobic conditions by generation of an organic free radical, using S-adenosylmethionine and reduced flavodoxin as cosubstrates to produce 5'-deoxy-adenosine.</text>
</comment>
<comment type="similarity">
    <text evidence="3 13">Belongs to the organic radical-activating enzymes family.</text>
</comment>
<sequence>MTAEQSLIDIKNEPPVGIDFDQVTGRIHSVETCGTVDGPGIRFIVFTQGCLMRCKYCHNRDTWDTEGGKEVTVDELMKDLVQYRHFMNASGGGITASGGEVMLQQPFVKALFTQAKKEGIHTCLDTNGFVRKLDPLVDEVLDVSDLVMLDIKQMHNDRHIDLTHVSNKYTLAFAKHLAERNQTAWLRYVVVPGYTDDEQSARDLGEFIKDMKNIEKIELLPYHELGRHKWIAMGEEYPLEGVHPPSRDVMNLVKDVLSEYHDNVIF</sequence>
<accession>A0A418YFL6</accession>
<dbReference type="GO" id="GO:0046872">
    <property type="term" value="F:metal ion binding"/>
    <property type="evidence" value="ECO:0007669"/>
    <property type="project" value="UniProtKB-UniRule"/>
</dbReference>
<dbReference type="EMBL" id="QZCH01000009">
    <property type="protein sequence ID" value="RJG48170.1"/>
    <property type="molecule type" value="Genomic_DNA"/>
</dbReference>
<evidence type="ECO:0000256" key="1">
    <source>
        <dbReference type="ARBA" id="ARBA00002918"/>
    </source>
</evidence>
<feature type="domain" description="Radical SAM core" evidence="14">
    <location>
        <begin position="36"/>
        <end position="259"/>
    </location>
</feature>
<dbReference type="SUPFAM" id="SSF102114">
    <property type="entry name" value="Radical SAM enzymes"/>
    <property type="match status" value="1"/>
</dbReference>
<dbReference type="PANTHER" id="PTHR30352">
    <property type="entry name" value="PYRUVATE FORMATE-LYASE-ACTIVATING ENZYME"/>
    <property type="match status" value="1"/>
</dbReference>
<dbReference type="GO" id="GO:0043365">
    <property type="term" value="F:[formate-C-acetyltransferase]-activating enzyme activity"/>
    <property type="evidence" value="ECO:0007669"/>
    <property type="project" value="UniProtKB-UniRule"/>
</dbReference>
<evidence type="ECO:0000256" key="2">
    <source>
        <dbReference type="ARBA" id="ARBA00004496"/>
    </source>
</evidence>
<dbReference type="GO" id="GO:0005737">
    <property type="term" value="C:cytoplasm"/>
    <property type="evidence" value="ECO:0007669"/>
    <property type="project" value="UniProtKB-SubCell"/>
</dbReference>
<keyword evidence="11 13" id="KW-0411">Iron-sulfur</keyword>
<comment type="function">
    <text evidence="13">Activation of pyruvate formate-lyase under anaerobic conditions by generation of an organic free radical, using S-adenosylmethionine and reduced flavodoxin as cosubstrates to produce 5'-deoxy-adenosine.</text>
</comment>
<dbReference type="OrthoDB" id="9782387at2"/>
<dbReference type="PIRSF" id="PIRSF000371">
    <property type="entry name" value="PFL_act_enz"/>
    <property type="match status" value="1"/>
</dbReference>
<comment type="caution">
    <text evidence="15">The sequence shown here is derived from an EMBL/GenBank/DDBJ whole genome shotgun (WGS) entry which is preliminary data.</text>
</comment>
<evidence type="ECO:0000256" key="5">
    <source>
        <dbReference type="ARBA" id="ARBA00022490"/>
    </source>
</evidence>
<name>A0A418YFL6_9GAMM</name>